<dbReference type="Pfam" id="PF18404">
    <property type="entry name" value="Glyco_transf_24"/>
    <property type="match status" value="1"/>
</dbReference>
<dbReference type="GO" id="GO:0051082">
    <property type="term" value="F:unfolded protein binding"/>
    <property type="evidence" value="ECO:0007669"/>
    <property type="project" value="TreeGrafter"/>
</dbReference>
<proteinExistence type="predicted"/>
<dbReference type="InterPro" id="IPR040692">
    <property type="entry name" value="UGGT_TRXL_3"/>
</dbReference>
<dbReference type="InterPro" id="IPR040694">
    <property type="entry name" value="UGGT_TRXL_2"/>
</dbReference>
<evidence type="ECO:0000313" key="9">
    <source>
        <dbReference type="EMBL" id="CAB4254859.1"/>
    </source>
</evidence>
<dbReference type="UniPathway" id="UPA00378"/>
<dbReference type="GO" id="GO:0018279">
    <property type="term" value="P:protein N-linked glycosylation via asparagine"/>
    <property type="evidence" value="ECO:0007669"/>
    <property type="project" value="TreeGrafter"/>
</dbReference>
<dbReference type="InterPro" id="IPR040693">
    <property type="entry name" value="UGGT_TRXL_1"/>
</dbReference>
<dbReference type="EMBL" id="CAEFZW010000005">
    <property type="protein sequence ID" value="CAB4254859.1"/>
    <property type="molecule type" value="Genomic_DNA"/>
</dbReference>
<evidence type="ECO:0000259" key="6">
    <source>
        <dbReference type="Pfam" id="PF18401"/>
    </source>
</evidence>
<comment type="caution">
    <text evidence="9">The sequence shown here is derived from an EMBL/GenBank/DDBJ whole genome shotgun (WGS) entry which is preliminary data.</text>
</comment>
<evidence type="ECO:0000259" key="5">
    <source>
        <dbReference type="Pfam" id="PF18400"/>
    </source>
</evidence>
<evidence type="ECO:0000256" key="2">
    <source>
        <dbReference type="ARBA" id="ARBA00022729"/>
    </source>
</evidence>
<dbReference type="RefSeq" id="XP_041406703.1">
    <property type="nucleotide sequence ID" value="XM_041550769.1"/>
</dbReference>
<dbReference type="PANTHER" id="PTHR11226">
    <property type="entry name" value="UDP-GLUCOSE GLYCOPROTEIN:GLUCOSYLTRANSFERASE"/>
    <property type="match status" value="1"/>
</dbReference>
<feature type="domain" description="UGGT thioredoxin-like" evidence="6">
    <location>
        <begin position="276"/>
        <end position="391"/>
    </location>
</feature>
<dbReference type="Pfam" id="PF18400">
    <property type="entry name" value="Thioredoxin_12"/>
    <property type="match status" value="1"/>
</dbReference>
<keyword evidence="3" id="KW-0256">Endoplasmic reticulum</keyword>
<accession>A0A8H2ZGR0</accession>
<dbReference type="GO" id="GO:0003980">
    <property type="term" value="F:UDP-glucose:glycoprotein glucosyltransferase activity"/>
    <property type="evidence" value="ECO:0007669"/>
    <property type="project" value="InterPro"/>
</dbReference>
<evidence type="ECO:0000256" key="4">
    <source>
        <dbReference type="ARBA" id="ARBA00023180"/>
    </source>
</evidence>
<gene>
    <name evidence="9" type="ORF">KABA2_05S02838</name>
</gene>
<dbReference type="Proteomes" id="UP000644660">
    <property type="component" value="Unassembled WGS sequence"/>
</dbReference>
<dbReference type="InterPro" id="IPR040497">
    <property type="entry name" value="Glyco_transf_24"/>
</dbReference>
<feature type="domain" description="UGGT thioredoxin-like" evidence="7">
    <location>
        <begin position="438"/>
        <end position="642"/>
    </location>
</feature>
<keyword evidence="2" id="KW-0732">Signal</keyword>
<dbReference type="Pfam" id="PF18402">
    <property type="entry name" value="Thioredoxin_14"/>
    <property type="match status" value="1"/>
</dbReference>
<feature type="domain" description="UGGT thioredoxin-like" evidence="5">
    <location>
        <begin position="137"/>
        <end position="230"/>
    </location>
</feature>
<evidence type="ECO:0000256" key="1">
    <source>
        <dbReference type="ARBA" id="ARBA00004319"/>
    </source>
</evidence>
<evidence type="ECO:0000256" key="3">
    <source>
        <dbReference type="ARBA" id="ARBA00022824"/>
    </source>
</evidence>
<dbReference type="GO" id="GO:0005788">
    <property type="term" value="C:endoplasmic reticulum lumen"/>
    <property type="evidence" value="ECO:0007669"/>
    <property type="project" value="UniProtKB-SubCell"/>
</dbReference>
<dbReference type="OrthoDB" id="27683at2759"/>
<dbReference type="Pfam" id="PF18401">
    <property type="entry name" value="Thioredoxin_13"/>
    <property type="match status" value="1"/>
</dbReference>
<dbReference type="GO" id="GO:0036503">
    <property type="term" value="P:ERAD pathway"/>
    <property type="evidence" value="ECO:0007669"/>
    <property type="project" value="TreeGrafter"/>
</dbReference>
<keyword evidence="4" id="KW-0325">Glycoprotein</keyword>
<sequence>MGGLRRKISLITLWIYIVISFSIVNGITLRHNYGVPDSVRILSALKHVLRYDDSRIRILNELYPFVTGLDALDLVDDAFALGLEIDELPGNIAISELLNKMYKKKDLANMFEMYYNLYPMGVAADFSASSLTTTLNGSNYFILNGKIYSEPDDVFYLKSKDLSSQANVPDRDIIEHPTELIIGTKKDAPLIILYGCPMGEQFEDFHRNLYAEAVHGDGKFRFLWRSTCKINTSAELKNEFPLALSLKDDSDLKLLLDNPHFSLNTPEYFTSPDGKLLQFSKKDLEKIDLKVTSLIANHYYTTKNVSDTLSYASSIINNFPLYASQLVKMDLHTKEEEKILSYIKDLAKKGIDYNLLGLFINGQHLKLSTLNEYTLLNKIDQEYNSLQQLSKAIESIDSKYPMKNAKLLLNEFSTVSLPHLQASQPIKIDFHRIPGFSNTVIYFNDIANDEQYDELSKDVSVFFEKSKFGELPEYKQNWNEVIFVIDFNKFDDPNNRAALAGLTRALTIISQGYPQRIGLLPFNSEHNFKSDSINVQDDESETAKIINKIYDLKRYDIAELPNFLEMLQEKGRNLKFKDPTLASVMKMPNYAKQVGDLQIYETSLIVNGEVYPFRTNTWNYLISNIMKKDAAFIRQQLNAQSSRRDKGSSGFVDVRGILHMKSANSRHLKYMPEYYGDALYSSENLEVLNNINQERMVTYTFDYDYNVLHTVTVVDDFDKKNTVRRIYNLLRMKFKGVRIRLIHTGDLKSTEWKKIKKLSSKEPVLELLKKILKTKTEKKSTNLEPKLVSNIDINILKRWLPQIPTLYLDKRSFFVVNGRFIQFEEGEVITKMEFDDLIQKEAVRTLDSIASLEKVFQSFSDSPINADSVEIISSILTKMYYHSKQLDEYGIEYTTETVLPRMELSHFFKENDFTIFGSPYINTNVIELLLIVDPLEERSQKLINLVSKFEQFNFIRIKIVLFPTEKLTIVPIERIYVTNPVDSGFVDDKISKSFDVDVDAPRILSLTETNNIHEILLDVHVFDEKNTISEGTVDGVGGVSLELIDSNGDVIDNTITMKTFGYGQFHFPTLGKNFTVRISPDDSSYEIIGISPYGFSDFKTIPQIEVLDFSSRKLFIKVKKSSETNIENIEDKNVNIFTVLMSNSEEESFKKMVLSVLSTVNSYDVKKEAIFWVLDSPFLSKSFKDFVANFNENSLALNACIKLLEYDWPNWLRPQRFRDREMAVSKLLFIDVLFPNNISHVIYMSPIGPFLDPIPILEEVKHKKTPFSLFKMKGNGYWNEGYWKKMLQDNGLSFYSIEPIFVINIKRIRELNAGDKLRLHYQRLSTDVNSLLNIDQDLINNLQIEVPLGTLKGKAKITLQNDDQYIVNWLRELNKVRKVVNAENSGIFQQGTSDMAEEDDLLFEHDEL</sequence>
<comment type="subcellular location">
    <subcellularLocation>
        <location evidence="1">Endoplasmic reticulum lumen</location>
    </subcellularLocation>
</comment>
<evidence type="ECO:0000313" key="10">
    <source>
        <dbReference type="Proteomes" id="UP000644660"/>
    </source>
</evidence>
<evidence type="ECO:0000259" key="7">
    <source>
        <dbReference type="Pfam" id="PF18402"/>
    </source>
</evidence>
<dbReference type="GeneID" id="64857879"/>
<reference evidence="9 10" key="1">
    <citation type="submission" date="2020-05" db="EMBL/GenBank/DDBJ databases">
        <authorList>
            <person name="Casaregola S."/>
            <person name="Devillers H."/>
            <person name="Grondin C."/>
        </authorList>
    </citation>
    <scope>NUCLEOTIDE SEQUENCE [LARGE SCALE GENOMIC DNA]</scope>
    <source>
        <strain evidence="9 10">CLIB 1767</strain>
    </source>
</reference>
<feature type="domain" description="Glucosyltransferase 24 catalytic" evidence="8">
    <location>
        <begin position="1134"/>
        <end position="1352"/>
    </location>
</feature>
<dbReference type="InterPro" id="IPR009448">
    <property type="entry name" value="UDP-g_GGtrans"/>
</dbReference>
<name>A0A8H2ZGR0_9SACH</name>
<organism evidence="9 10">
    <name type="scientific">Maudiozyma barnettii</name>
    <dbReference type="NCBI Taxonomy" id="61262"/>
    <lineage>
        <taxon>Eukaryota</taxon>
        <taxon>Fungi</taxon>
        <taxon>Dikarya</taxon>
        <taxon>Ascomycota</taxon>
        <taxon>Saccharomycotina</taxon>
        <taxon>Saccharomycetes</taxon>
        <taxon>Saccharomycetales</taxon>
        <taxon>Saccharomycetaceae</taxon>
        <taxon>Maudiozyma</taxon>
    </lineage>
</organism>
<protein>
    <submittedName>
        <fullName evidence="9">Similar to Saccharomyces cerevisiae YOR336W KRE5 Protein required for beta-1,6 glucan biosynthesis</fullName>
    </submittedName>
</protein>
<evidence type="ECO:0000259" key="8">
    <source>
        <dbReference type="Pfam" id="PF18404"/>
    </source>
</evidence>
<dbReference type="PANTHER" id="PTHR11226:SF0">
    <property type="entry name" value="UDP-GLUCOSE:GLYCOPROTEIN GLUCOSYLTRANSFERASE"/>
    <property type="match status" value="1"/>
</dbReference>
<keyword evidence="10" id="KW-1185">Reference proteome</keyword>